<dbReference type="Proteomes" id="UP000355283">
    <property type="component" value="Unassembled WGS sequence"/>
</dbReference>
<comment type="caution">
    <text evidence="1">The sequence shown here is derived from an EMBL/GenBank/DDBJ whole genome shotgun (WGS) entry which is preliminary data.</text>
</comment>
<organism evidence="1 2">
    <name type="scientific">Nannochloropsis salina CCMP1776</name>
    <dbReference type="NCBI Taxonomy" id="1027361"/>
    <lineage>
        <taxon>Eukaryota</taxon>
        <taxon>Sar</taxon>
        <taxon>Stramenopiles</taxon>
        <taxon>Ochrophyta</taxon>
        <taxon>Eustigmatophyceae</taxon>
        <taxon>Eustigmatales</taxon>
        <taxon>Monodopsidaceae</taxon>
        <taxon>Microchloropsis</taxon>
        <taxon>Microchloropsis salina</taxon>
    </lineage>
</organism>
<dbReference type="OrthoDB" id="10339242at2759"/>
<protein>
    <submittedName>
        <fullName evidence="1">Uncharacterized protein</fullName>
    </submittedName>
</protein>
<name>A0A4D9D5H7_9STRA</name>
<dbReference type="AlphaFoldDB" id="A0A4D9D5H7"/>
<proteinExistence type="predicted"/>
<keyword evidence="2" id="KW-1185">Reference proteome</keyword>
<sequence length="88" mass="9319">MVEAERDLPIMETNWAGMSVYLATPTMALTKAGALVTDGEMEAVEAVMDVAVAKDCTAEMVVAIVEAQTTGAMNARNLTQRNIPTLAC</sequence>
<evidence type="ECO:0000313" key="1">
    <source>
        <dbReference type="EMBL" id="TFJ86971.1"/>
    </source>
</evidence>
<dbReference type="EMBL" id="SDOX01000006">
    <property type="protein sequence ID" value="TFJ86971.1"/>
    <property type="molecule type" value="Genomic_DNA"/>
</dbReference>
<gene>
    <name evidence="1" type="ORF">NSK_001305</name>
</gene>
<reference evidence="1 2" key="1">
    <citation type="submission" date="2019-01" db="EMBL/GenBank/DDBJ databases">
        <title>Nuclear Genome Assembly of the Microalgal Biofuel strain Nannochloropsis salina CCMP1776.</title>
        <authorList>
            <person name="Hovde B."/>
        </authorList>
    </citation>
    <scope>NUCLEOTIDE SEQUENCE [LARGE SCALE GENOMIC DNA]</scope>
    <source>
        <strain evidence="1 2">CCMP1776</strain>
    </source>
</reference>
<accession>A0A4D9D5H7</accession>
<evidence type="ECO:0000313" key="2">
    <source>
        <dbReference type="Proteomes" id="UP000355283"/>
    </source>
</evidence>